<dbReference type="PRINTS" id="PR01021">
    <property type="entry name" value="OMPADOMAIN"/>
</dbReference>
<evidence type="ECO:0000256" key="10">
    <source>
        <dbReference type="SAM" id="SignalP"/>
    </source>
</evidence>
<dbReference type="InterPro" id="IPR011250">
    <property type="entry name" value="OMP/PagP_B-barrel"/>
</dbReference>
<dbReference type="PANTHER" id="PTHR30329">
    <property type="entry name" value="STATOR ELEMENT OF FLAGELLAR MOTOR COMPLEX"/>
    <property type="match status" value="1"/>
</dbReference>
<dbReference type="PANTHER" id="PTHR30329:SF21">
    <property type="entry name" value="LIPOPROTEIN YIAD-RELATED"/>
    <property type="match status" value="1"/>
</dbReference>
<feature type="domain" description="Outer membrane protein beta-barrel" evidence="12">
    <location>
        <begin position="11"/>
        <end position="166"/>
    </location>
</feature>
<keyword evidence="4" id="KW-0812">Transmembrane</keyword>
<dbReference type="InterPro" id="IPR006665">
    <property type="entry name" value="OmpA-like"/>
</dbReference>
<evidence type="ECO:0000256" key="2">
    <source>
        <dbReference type="ARBA" id="ARBA00022448"/>
    </source>
</evidence>
<keyword evidence="2" id="KW-0813">Transport</keyword>
<dbReference type="EMBL" id="CP103416">
    <property type="protein sequence ID" value="UVW35940.1"/>
    <property type="molecule type" value="Genomic_DNA"/>
</dbReference>
<dbReference type="CDD" id="cd07185">
    <property type="entry name" value="OmpA_C-like"/>
    <property type="match status" value="1"/>
</dbReference>
<keyword evidence="6" id="KW-0406">Ion transport</keyword>
<feature type="signal peptide" evidence="10">
    <location>
        <begin position="1"/>
        <end position="21"/>
    </location>
</feature>
<keyword evidence="14" id="KW-1185">Reference proteome</keyword>
<evidence type="ECO:0000256" key="9">
    <source>
        <dbReference type="ARBA" id="ARBA00023237"/>
    </source>
</evidence>
<evidence type="ECO:0000256" key="7">
    <source>
        <dbReference type="ARBA" id="ARBA00023114"/>
    </source>
</evidence>
<name>A0ABY5TRF9_9GAMM</name>
<protein>
    <submittedName>
        <fullName evidence="13">OmpA family protein</fullName>
    </submittedName>
</protein>
<evidence type="ECO:0000256" key="6">
    <source>
        <dbReference type="ARBA" id="ARBA00023065"/>
    </source>
</evidence>
<dbReference type="Pfam" id="PF13505">
    <property type="entry name" value="OMP_b-brl"/>
    <property type="match status" value="1"/>
</dbReference>
<dbReference type="Pfam" id="PF00691">
    <property type="entry name" value="OmpA"/>
    <property type="match status" value="1"/>
</dbReference>
<keyword evidence="9" id="KW-0998">Cell outer membrane</keyword>
<keyword evidence="3" id="KW-1134">Transmembrane beta strand</keyword>
<keyword evidence="8" id="KW-0472">Membrane</keyword>
<dbReference type="Gene3D" id="2.40.160.20">
    <property type="match status" value="1"/>
</dbReference>
<evidence type="ECO:0000256" key="1">
    <source>
        <dbReference type="ARBA" id="ARBA00004571"/>
    </source>
</evidence>
<keyword evidence="7" id="KW-0626">Porin</keyword>
<feature type="domain" description="OmpA-like" evidence="11">
    <location>
        <begin position="217"/>
        <end position="312"/>
    </location>
</feature>
<dbReference type="Gene3D" id="3.30.1330.60">
    <property type="entry name" value="OmpA-like domain"/>
    <property type="match status" value="1"/>
</dbReference>
<proteinExistence type="predicted"/>
<dbReference type="InterPro" id="IPR006664">
    <property type="entry name" value="OMP_bac"/>
</dbReference>
<evidence type="ECO:0000259" key="12">
    <source>
        <dbReference type="Pfam" id="PF13505"/>
    </source>
</evidence>
<evidence type="ECO:0000256" key="4">
    <source>
        <dbReference type="ARBA" id="ARBA00022692"/>
    </source>
</evidence>
<dbReference type="SUPFAM" id="SSF56925">
    <property type="entry name" value="OMPA-like"/>
    <property type="match status" value="1"/>
</dbReference>
<comment type="subcellular location">
    <subcellularLocation>
        <location evidence="1">Cell outer membrane</location>
        <topology evidence="1">Multi-pass membrane protein</topology>
    </subcellularLocation>
</comment>
<organism evidence="13 14">
    <name type="scientific">SAR92 clade bacterium H455</name>
    <dbReference type="NCBI Taxonomy" id="2974818"/>
    <lineage>
        <taxon>Bacteria</taxon>
        <taxon>Pseudomonadati</taxon>
        <taxon>Pseudomonadota</taxon>
        <taxon>Gammaproteobacteria</taxon>
        <taxon>Cellvibrionales</taxon>
        <taxon>Porticoccaceae</taxon>
        <taxon>SAR92 clade</taxon>
    </lineage>
</organism>
<accession>A0ABY5TRF9</accession>
<evidence type="ECO:0000256" key="8">
    <source>
        <dbReference type="ARBA" id="ARBA00023136"/>
    </source>
</evidence>
<reference evidence="13" key="1">
    <citation type="submission" date="2022-08" db="EMBL/GenBank/DDBJ databases">
        <title>Catabolic pathway analysis in culturable SAR92 clade bacteria reveals their overlooked roles in DMSP degradation in coastal seas.</title>
        <authorList>
            <person name="He X."/>
            <person name="Zhang X."/>
            <person name="Zhang Y."/>
        </authorList>
    </citation>
    <scope>NUCLEOTIDE SEQUENCE</scope>
    <source>
        <strain evidence="13">H455</strain>
    </source>
</reference>
<gene>
    <name evidence="13" type="ORF">NYF23_04860</name>
</gene>
<evidence type="ECO:0000256" key="3">
    <source>
        <dbReference type="ARBA" id="ARBA00022452"/>
    </source>
</evidence>
<dbReference type="SUPFAM" id="SSF103088">
    <property type="entry name" value="OmpA-like"/>
    <property type="match status" value="1"/>
</dbReference>
<dbReference type="InterPro" id="IPR027385">
    <property type="entry name" value="Beta-barrel_OMP"/>
</dbReference>
<sequence>MKSINGLLGAMTLVLAGAASAADDWYLGVTAGYYDLDGERAISEDHNSVTAGVQVGKYLSDTLAVELGYGANAGHDDFDVLSLNGLLWLNNSDASHWRPYVLFGLNQYDFQDASNLVLEHDDRSTQIMMGVGMGTRFSHGLEFRADLRGMLGHDEDGEDMGVQFSLNKVFGSKSVAPAPAPAAAPVVAQAIPEPEVEAEPEPEPEVRTITVRLNVEFEVNKDTVLAVYGDQLEAIAAAMKAHDDIDLVLEGHSDSRGADQYNLSLSDRRAKAVKAKLVEVYGIPAARISAVGYGETKPIASNETEEGRARNRRVVGEMSFSEVYNF</sequence>
<dbReference type="InterPro" id="IPR036737">
    <property type="entry name" value="OmpA-like_sf"/>
</dbReference>
<evidence type="ECO:0000259" key="11">
    <source>
        <dbReference type="Pfam" id="PF00691"/>
    </source>
</evidence>
<evidence type="ECO:0000313" key="13">
    <source>
        <dbReference type="EMBL" id="UVW35940.1"/>
    </source>
</evidence>
<feature type="chain" id="PRO_5047036974" evidence="10">
    <location>
        <begin position="22"/>
        <end position="326"/>
    </location>
</feature>
<evidence type="ECO:0000256" key="5">
    <source>
        <dbReference type="ARBA" id="ARBA00022729"/>
    </source>
</evidence>
<evidence type="ECO:0000313" key="14">
    <source>
        <dbReference type="Proteomes" id="UP001059934"/>
    </source>
</evidence>
<dbReference type="Proteomes" id="UP001059934">
    <property type="component" value="Chromosome"/>
</dbReference>
<dbReference type="InterPro" id="IPR050330">
    <property type="entry name" value="Bact_OuterMem_StrucFunc"/>
</dbReference>
<keyword evidence="5 10" id="KW-0732">Signal</keyword>